<evidence type="ECO:0000256" key="4">
    <source>
        <dbReference type="ARBA" id="ARBA00022801"/>
    </source>
</evidence>
<dbReference type="InterPro" id="IPR003607">
    <property type="entry name" value="HD/PDEase_dom"/>
</dbReference>
<proteinExistence type="predicted"/>
<dbReference type="InterPro" id="IPR006674">
    <property type="entry name" value="HD_domain"/>
</dbReference>
<dbReference type="SUPFAM" id="SSF109604">
    <property type="entry name" value="HD-domain/PDEase-like"/>
    <property type="match status" value="1"/>
</dbReference>
<comment type="catalytic activity">
    <reaction evidence="6">
        <text>P(1),P(4)-bis(5'-adenosyl) tetraphosphate + H2O = 2 ADP + 2 H(+)</text>
        <dbReference type="Rhea" id="RHEA:24252"/>
        <dbReference type="ChEBI" id="CHEBI:15377"/>
        <dbReference type="ChEBI" id="CHEBI:15378"/>
        <dbReference type="ChEBI" id="CHEBI:58141"/>
        <dbReference type="ChEBI" id="CHEBI:456216"/>
        <dbReference type="EC" id="3.6.1.41"/>
    </reaction>
</comment>
<keyword evidence="2" id="KW-0479">Metal-binding</keyword>
<evidence type="ECO:0000313" key="9">
    <source>
        <dbReference type="Proteomes" id="UP001229346"/>
    </source>
</evidence>
<keyword evidence="3" id="KW-0547">Nucleotide-binding</keyword>
<dbReference type="InterPro" id="IPR051094">
    <property type="entry name" value="Diverse_Catalytic_Enzymes"/>
</dbReference>
<evidence type="ECO:0000259" key="7">
    <source>
        <dbReference type="Pfam" id="PF01966"/>
    </source>
</evidence>
<evidence type="ECO:0000256" key="3">
    <source>
        <dbReference type="ARBA" id="ARBA00022741"/>
    </source>
</evidence>
<reference evidence="8 9" key="1">
    <citation type="submission" date="2023-07" db="EMBL/GenBank/DDBJ databases">
        <title>Sorghum-associated microbial communities from plants grown in Nebraska, USA.</title>
        <authorList>
            <person name="Schachtman D."/>
        </authorList>
    </citation>
    <scope>NUCLEOTIDE SEQUENCE [LARGE SCALE GENOMIC DNA]</scope>
    <source>
        <strain evidence="8 9">CC482</strain>
    </source>
</reference>
<evidence type="ECO:0000256" key="2">
    <source>
        <dbReference type="ARBA" id="ARBA00022723"/>
    </source>
</evidence>
<dbReference type="Proteomes" id="UP001229346">
    <property type="component" value="Unassembled WGS sequence"/>
</dbReference>
<accession>A0ABT9U2L2</accession>
<dbReference type="GO" id="GO:0016787">
    <property type="term" value="F:hydrolase activity"/>
    <property type="evidence" value="ECO:0007669"/>
    <property type="project" value="UniProtKB-KW"/>
</dbReference>
<dbReference type="PANTHER" id="PTHR35795:SF1">
    <property type="entry name" value="BIS(5'-NUCLEOSYL)-TETRAPHOSPHATASE, SYMMETRICAL"/>
    <property type="match status" value="1"/>
</dbReference>
<dbReference type="Gene3D" id="1.10.3210.10">
    <property type="entry name" value="Hypothetical protein af1432"/>
    <property type="match status" value="1"/>
</dbReference>
<evidence type="ECO:0000313" key="8">
    <source>
        <dbReference type="EMBL" id="MDQ0113865.1"/>
    </source>
</evidence>
<dbReference type="RefSeq" id="WP_307205125.1">
    <property type="nucleotide sequence ID" value="NZ_JAUSSU010000006.1"/>
</dbReference>
<dbReference type="EC" id="3.6.1.41" evidence="1"/>
<evidence type="ECO:0000256" key="5">
    <source>
        <dbReference type="ARBA" id="ARBA00023004"/>
    </source>
</evidence>
<sequence length="209" mass="23940">MNEVLKPYVQGFQATGNLRMDIKQFFEANNDLETLDHTYKVAGVALRVAERYEADSKKAVMAAFLHDISNVIPVSDMMVTAEKLGVAIMDEERTYARIVHQKLSRAMAAQLFGIEDEEILNAIECHTTLKAQSTLLDKVLFISDKMAWELPGEHPYLQDIKDKVNNDQLIEGILIYLDHLWENRANMKLVHPWLIAAREELSNDEYKGY</sequence>
<evidence type="ECO:0000256" key="6">
    <source>
        <dbReference type="ARBA" id="ARBA00049417"/>
    </source>
</evidence>
<dbReference type="PANTHER" id="PTHR35795">
    <property type="entry name" value="SLR1885 PROTEIN"/>
    <property type="match status" value="1"/>
</dbReference>
<dbReference type="CDD" id="cd00077">
    <property type="entry name" value="HDc"/>
    <property type="match status" value="1"/>
</dbReference>
<feature type="domain" description="HD" evidence="7">
    <location>
        <begin position="34"/>
        <end position="147"/>
    </location>
</feature>
<keyword evidence="4 8" id="KW-0378">Hydrolase</keyword>
<keyword evidence="5" id="KW-0408">Iron</keyword>
<name>A0ABT9U2L2_PAEHA</name>
<dbReference type="Pfam" id="PF01966">
    <property type="entry name" value="HD"/>
    <property type="match status" value="1"/>
</dbReference>
<comment type="caution">
    <text evidence="8">The sequence shown here is derived from an EMBL/GenBank/DDBJ whole genome shotgun (WGS) entry which is preliminary data.</text>
</comment>
<dbReference type="NCBIfam" id="TIGR00488">
    <property type="entry name" value="bis(5'-nucleosyl)-tetraphosphatase (symmetrical) YqeK"/>
    <property type="match status" value="1"/>
</dbReference>
<organism evidence="8 9">
    <name type="scientific">Paenibacillus harenae</name>
    <dbReference type="NCBI Taxonomy" id="306543"/>
    <lineage>
        <taxon>Bacteria</taxon>
        <taxon>Bacillati</taxon>
        <taxon>Bacillota</taxon>
        <taxon>Bacilli</taxon>
        <taxon>Bacillales</taxon>
        <taxon>Paenibacillaceae</taxon>
        <taxon>Paenibacillus</taxon>
    </lineage>
</organism>
<dbReference type="InterPro" id="IPR005249">
    <property type="entry name" value="YqeK"/>
</dbReference>
<dbReference type="EMBL" id="JAUSSU010000006">
    <property type="protein sequence ID" value="MDQ0113865.1"/>
    <property type="molecule type" value="Genomic_DNA"/>
</dbReference>
<keyword evidence="9" id="KW-1185">Reference proteome</keyword>
<gene>
    <name evidence="8" type="ORF">J2T15_003308</name>
</gene>
<protein>
    <recommendedName>
        <fullName evidence="1">bis(5'-nucleosyl)-tetraphosphatase (symmetrical)</fullName>
        <ecNumber evidence="1">3.6.1.41</ecNumber>
    </recommendedName>
</protein>
<evidence type="ECO:0000256" key="1">
    <source>
        <dbReference type="ARBA" id="ARBA00012506"/>
    </source>
</evidence>